<evidence type="ECO:0000313" key="1">
    <source>
        <dbReference type="EMBL" id="ALL63665.1"/>
    </source>
</evidence>
<dbReference type="KEGG" id="bcai:K788_0008617"/>
<organism evidence="1 2">
    <name type="scientific">Paraburkholderia caribensis MBA4</name>
    <dbReference type="NCBI Taxonomy" id="1323664"/>
    <lineage>
        <taxon>Bacteria</taxon>
        <taxon>Pseudomonadati</taxon>
        <taxon>Pseudomonadota</taxon>
        <taxon>Betaproteobacteria</taxon>
        <taxon>Burkholderiales</taxon>
        <taxon>Burkholderiaceae</taxon>
        <taxon>Paraburkholderia</taxon>
    </lineage>
</organism>
<gene>
    <name evidence="1" type="ORF">K788_0008617</name>
</gene>
<accession>A0A0P0R6M8</accession>
<protein>
    <submittedName>
        <fullName evidence="1">Uncharacterized protein</fullName>
    </submittedName>
</protein>
<sequence>MMPLKVCVSMASDQNERGTRRARAHHTIFCMIEMSFFA</sequence>
<proteinExistence type="predicted"/>
<dbReference type="EMBL" id="CP012746">
    <property type="protein sequence ID" value="ALL63665.1"/>
    <property type="molecule type" value="Genomic_DNA"/>
</dbReference>
<evidence type="ECO:0000313" key="2">
    <source>
        <dbReference type="Proteomes" id="UP000019146"/>
    </source>
</evidence>
<dbReference type="AlphaFoldDB" id="A0A0P0R6M8"/>
<name>A0A0P0R6M8_9BURK</name>
<reference evidence="1 2" key="1">
    <citation type="journal article" date="2014" name="Genome Announc.">
        <title>Draft Genome Sequence of the Haloacid-Degrading Burkholderia caribensis Strain MBA4.</title>
        <authorList>
            <person name="Pan Y."/>
            <person name="Kong K.F."/>
            <person name="Tsang J.S."/>
        </authorList>
    </citation>
    <scope>NUCLEOTIDE SEQUENCE [LARGE SCALE GENOMIC DNA]</scope>
    <source>
        <strain evidence="1 2">MBA4</strain>
    </source>
</reference>
<dbReference type="Proteomes" id="UP000019146">
    <property type="component" value="Chromosome 1"/>
</dbReference>